<evidence type="ECO:0000313" key="2">
    <source>
        <dbReference type="Proteomes" id="UP000186914"/>
    </source>
</evidence>
<evidence type="ECO:0000313" key="1">
    <source>
        <dbReference type="EMBL" id="SIR22423.1"/>
    </source>
</evidence>
<protein>
    <submittedName>
        <fullName evidence="1">Polyketide cyclase / dehydrase and lipid transport</fullName>
    </submittedName>
</protein>
<dbReference type="InterPro" id="IPR019587">
    <property type="entry name" value="Polyketide_cyclase/dehydratase"/>
</dbReference>
<dbReference type="OrthoDB" id="66844at2157"/>
<dbReference type="InterPro" id="IPR023393">
    <property type="entry name" value="START-like_dom_sf"/>
</dbReference>
<dbReference type="Pfam" id="PF10604">
    <property type="entry name" value="Polyketide_cyc2"/>
    <property type="match status" value="1"/>
</dbReference>
<dbReference type="AlphaFoldDB" id="A0A1N6Z6J7"/>
<accession>A0A1N6Z6J7</accession>
<dbReference type="EMBL" id="FTNO01000001">
    <property type="protein sequence ID" value="SIR22423.1"/>
    <property type="molecule type" value="Genomic_DNA"/>
</dbReference>
<dbReference type="SUPFAM" id="SSF55961">
    <property type="entry name" value="Bet v1-like"/>
    <property type="match status" value="1"/>
</dbReference>
<reference evidence="2" key="1">
    <citation type="submission" date="2017-01" db="EMBL/GenBank/DDBJ databases">
        <authorList>
            <person name="Varghese N."/>
            <person name="Submissions S."/>
        </authorList>
    </citation>
    <scope>NUCLEOTIDE SEQUENCE [LARGE SCALE GENOMIC DNA]</scope>
    <source>
        <strain evidence="2">CGMCC 1.7737</strain>
    </source>
</reference>
<gene>
    <name evidence="1" type="ORF">SAMN05421858_1893</name>
</gene>
<proteinExistence type="predicted"/>
<name>A0A1N6Z6J7_9EURY</name>
<organism evidence="1 2">
    <name type="scientific">Haladaptatus litoreus</name>
    <dbReference type="NCBI Taxonomy" id="553468"/>
    <lineage>
        <taxon>Archaea</taxon>
        <taxon>Methanobacteriati</taxon>
        <taxon>Methanobacteriota</taxon>
        <taxon>Stenosarchaea group</taxon>
        <taxon>Halobacteria</taxon>
        <taxon>Halobacteriales</taxon>
        <taxon>Haladaptataceae</taxon>
        <taxon>Haladaptatus</taxon>
    </lineage>
</organism>
<dbReference type="Proteomes" id="UP000186914">
    <property type="component" value="Unassembled WGS sequence"/>
</dbReference>
<keyword evidence="2" id="KW-1185">Reference proteome</keyword>
<dbReference type="RefSeq" id="WP_076429828.1">
    <property type="nucleotide sequence ID" value="NZ_FTNO01000001.1"/>
</dbReference>
<dbReference type="Gene3D" id="3.30.530.20">
    <property type="match status" value="1"/>
</dbReference>
<sequence>MQNEVRVERDSNGRYLAVSREIDASAERVWDVLTDTACWPEWGPSVWAVECADRTIRLGSSGRIKTPFGLELPFEITTYDEFYWSWDVAGLPATGHRVEELADRNGCRVVFSLPLFAVGYVPVCQRALSRIDRLADEGI</sequence>